<dbReference type="AlphaFoldDB" id="A0A919W481"/>
<evidence type="ECO:0000313" key="2">
    <source>
        <dbReference type="Proteomes" id="UP000681340"/>
    </source>
</evidence>
<gene>
    <name evidence="1" type="ORF">Aau02nite_84000</name>
</gene>
<protein>
    <submittedName>
        <fullName evidence="1">Uncharacterized protein</fullName>
    </submittedName>
</protein>
<organism evidence="1 2">
    <name type="scientific">Actinoplanes auranticolor</name>
    <dbReference type="NCBI Taxonomy" id="47988"/>
    <lineage>
        <taxon>Bacteria</taxon>
        <taxon>Bacillati</taxon>
        <taxon>Actinomycetota</taxon>
        <taxon>Actinomycetes</taxon>
        <taxon>Micromonosporales</taxon>
        <taxon>Micromonosporaceae</taxon>
        <taxon>Actinoplanes</taxon>
    </lineage>
</organism>
<comment type="caution">
    <text evidence="1">The sequence shown here is derived from an EMBL/GenBank/DDBJ whole genome shotgun (WGS) entry which is preliminary data.</text>
</comment>
<dbReference type="EMBL" id="BOQL01000079">
    <property type="protein sequence ID" value="GIM79078.1"/>
    <property type="molecule type" value="Genomic_DNA"/>
</dbReference>
<keyword evidence="2" id="KW-1185">Reference proteome</keyword>
<sequence>MIEPGGILPRTVTREVIVNRTKRLIALVATLFVAALGLSATSALVSSPAIAATASSSVTAPAFDPFPRPPWVFSGHAFSSLSACEATGRAYVNTIAYSDYTCRYSGGVYRLYLLPE</sequence>
<evidence type="ECO:0000313" key="1">
    <source>
        <dbReference type="EMBL" id="GIM79078.1"/>
    </source>
</evidence>
<dbReference type="Proteomes" id="UP000681340">
    <property type="component" value="Unassembled WGS sequence"/>
</dbReference>
<proteinExistence type="predicted"/>
<name>A0A919W481_9ACTN</name>
<accession>A0A919W481</accession>
<reference evidence="1" key="1">
    <citation type="submission" date="2021-03" db="EMBL/GenBank/DDBJ databases">
        <title>Whole genome shotgun sequence of Actinoplanes auranticolor NBRC 12245.</title>
        <authorList>
            <person name="Komaki H."/>
            <person name="Tamura T."/>
        </authorList>
    </citation>
    <scope>NUCLEOTIDE SEQUENCE</scope>
    <source>
        <strain evidence="1">NBRC 12245</strain>
    </source>
</reference>